<sequence>MKRYFNDKEKVYSKIINMLCKYQGLSKKELLSILKDESCRYLFFLLVNKYECYDLDILKRDFPSVNKNNMKNNIKKAKEKLLLNKHIRDMYFEAEEVIDRAK</sequence>
<dbReference type="AlphaFoldDB" id="A0A2T0BB52"/>
<evidence type="ECO:0000313" key="1">
    <source>
        <dbReference type="EMBL" id="PRR81120.1"/>
    </source>
</evidence>
<comment type="caution">
    <text evidence="1">The sequence shown here is derived from an EMBL/GenBank/DDBJ whole genome shotgun (WGS) entry which is preliminary data.</text>
</comment>
<evidence type="ECO:0000313" key="2">
    <source>
        <dbReference type="Proteomes" id="UP000237798"/>
    </source>
</evidence>
<dbReference type="OrthoDB" id="1930532at2"/>
<evidence type="ECO:0008006" key="3">
    <source>
        <dbReference type="Google" id="ProtNLM"/>
    </source>
</evidence>
<organism evidence="1 2">
    <name type="scientific">Clostridium luticellarii</name>
    <dbReference type="NCBI Taxonomy" id="1691940"/>
    <lineage>
        <taxon>Bacteria</taxon>
        <taxon>Bacillati</taxon>
        <taxon>Bacillota</taxon>
        <taxon>Clostridia</taxon>
        <taxon>Eubacteriales</taxon>
        <taxon>Clostridiaceae</taxon>
        <taxon>Clostridium</taxon>
    </lineage>
</organism>
<dbReference type="EMBL" id="PVXP01000076">
    <property type="protein sequence ID" value="PRR81120.1"/>
    <property type="molecule type" value="Genomic_DNA"/>
</dbReference>
<dbReference type="RefSeq" id="WP_106010773.1">
    <property type="nucleotide sequence ID" value="NZ_JALCPJ010000019.1"/>
</dbReference>
<dbReference type="Proteomes" id="UP000237798">
    <property type="component" value="Unassembled WGS sequence"/>
</dbReference>
<keyword evidence="2" id="KW-1185">Reference proteome</keyword>
<reference evidence="1 2" key="1">
    <citation type="submission" date="2018-03" db="EMBL/GenBank/DDBJ databases">
        <title>Genome sequence of Clostridium luticellarii DSM 29923.</title>
        <authorList>
            <person name="Poehlein A."/>
            <person name="Daniel R."/>
        </authorList>
    </citation>
    <scope>NUCLEOTIDE SEQUENCE [LARGE SCALE GENOMIC DNA]</scope>
    <source>
        <strain evidence="1 2">DSM 29923</strain>
    </source>
</reference>
<name>A0A2T0BB52_9CLOT</name>
<gene>
    <name evidence="1" type="ORF">CLLU_32200</name>
</gene>
<accession>A0A2T0BB52</accession>
<proteinExistence type="predicted"/>
<protein>
    <recommendedName>
        <fullName evidence="3">Ribose 5-phosphate isomerase</fullName>
    </recommendedName>
</protein>